<dbReference type="PANTHER" id="PTHR37461:SF1">
    <property type="entry name" value="ANTI-SIGMA-K FACTOR RSKA"/>
    <property type="match status" value="1"/>
</dbReference>
<protein>
    <submittedName>
        <fullName evidence="3">Anti-sigma-K factor RskA</fullName>
    </submittedName>
</protein>
<dbReference type="Pfam" id="PF10099">
    <property type="entry name" value="RskA_C"/>
    <property type="match status" value="1"/>
</dbReference>
<dbReference type="GO" id="GO:0005886">
    <property type="term" value="C:plasma membrane"/>
    <property type="evidence" value="ECO:0007669"/>
    <property type="project" value="InterPro"/>
</dbReference>
<organism evidence="3 4">
    <name type="scientific">Pannonibacter indicus</name>
    <dbReference type="NCBI Taxonomy" id="466044"/>
    <lineage>
        <taxon>Bacteria</taxon>
        <taxon>Pseudomonadati</taxon>
        <taxon>Pseudomonadota</taxon>
        <taxon>Alphaproteobacteria</taxon>
        <taxon>Hyphomicrobiales</taxon>
        <taxon>Stappiaceae</taxon>
        <taxon>Pannonibacter</taxon>
    </lineage>
</organism>
<dbReference type="RefSeq" id="WP_055454478.1">
    <property type="nucleotide sequence ID" value="NZ_CYHE01000002.1"/>
</dbReference>
<dbReference type="PANTHER" id="PTHR37461">
    <property type="entry name" value="ANTI-SIGMA-K FACTOR RSKA"/>
    <property type="match status" value="1"/>
</dbReference>
<accession>A0A0K6HPU6</accession>
<evidence type="ECO:0000259" key="2">
    <source>
        <dbReference type="Pfam" id="PF10099"/>
    </source>
</evidence>
<name>A0A0K6HPU6_9HYPH</name>
<reference evidence="4" key="1">
    <citation type="submission" date="2015-08" db="EMBL/GenBank/DDBJ databases">
        <authorList>
            <person name="Varghese N."/>
        </authorList>
    </citation>
    <scope>NUCLEOTIDE SEQUENCE [LARGE SCALE GENOMIC DNA]</scope>
    <source>
        <strain evidence="4">DSM 23407</strain>
    </source>
</reference>
<sequence>MTGSLTDAEMADAYVLGLMDDEERRAFALRLETEPELARLTGMAQDRFLELDLAGPAAEVSAGLWQKIEAELDGQPQAAGGAEKAPPPANDNLLAPAAGRWKRLALAGMAACLLLTAGLTSVLLRQQTPQVIAVLMDAGGNPVVMIEDFGGDSARVVPLADIAVPDGQSLEVWTLPQQAGAPVSMGVLNALRGATLSLSGLPEPQEEQLYEITFEPAGGSPTGRPTGPILGKGFARMPRS</sequence>
<evidence type="ECO:0000313" key="3">
    <source>
        <dbReference type="EMBL" id="CUA92904.1"/>
    </source>
</evidence>
<keyword evidence="4" id="KW-1185">Reference proteome</keyword>
<dbReference type="InterPro" id="IPR018764">
    <property type="entry name" value="RskA_C"/>
</dbReference>
<feature type="region of interest" description="Disordered" evidence="1">
    <location>
        <begin position="215"/>
        <end position="240"/>
    </location>
</feature>
<dbReference type="AlphaFoldDB" id="A0A0K6HPU6"/>
<evidence type="ECO:0000256" key="1">
    <source>
        <dbReference type="SAM" id="MobiDB-lite"/>
    </source>
</evidence>
<dbReference type="EMBL" id="CYHE01000002">
    <property type="protein sequence ID" value="CUA92904.1"/>
    <property type="molecule type" value="Genomic_DNA"/>
</dbReference>
<dbReference type="InterPro" id="IPR051474">
    <property type="entry name" value="Anti-sigma-K/W_factor"/>
</dbReference>
<dbReference type="OrthoDB" id="9816387at2"/>
<proteinExistence type="predicted"/>
<dbReference type="GO" id="GO:0016989">
    <property type="term" value="F:sigma factor antagonist activity"/>
    <property type="evidence" value="ECO:0007669"/>
    <property type="project" value="TreeGrafter"/>
</dbReference>
<dbReference type="GO" id="GO:0006417">
    <property type="term" value="P:regulation of translation"/>
    <property type="evidence" value="ECO:0007669"/>
    <property type="project" value="TreeGrafter"/>
</dbReference>
<feature type="domain" description="Anti-sigma K factor RskA C-terminal" evidence="2">
    <location>
        <begin position="106"/>
        <end position="229"/>
    </location>
</feature>
<evidence type="ECO:0000313" key="4">
    <source>
        <dbReference type="Proteomes" id="UP000183900"/>
    </source>
</evidence>
<gene>
    <name evidence="3" type="ORF">Ga0061067_102181</name>
</gene>
<dbReference type="Proteomes" id="UP000183900">
    <property type="component" value="Unassembled WGS sequence"/>
</dbReference>